<dbReference type="Gene3D" id="1.10.150.240">
    <property type="entry name" value="Putative phosphatase, domain 2"/>
    <property type="match status" value="1"/>
</dbReference>
<name>A0ABP6QAW3_9ACTN</name>
<dbReference type="SUPFAM" id="SSF56784">
    <property type="entry name" value="HAD-like"/>
    <property type="match status" value="1"/>
</dbReference>
<dbReference type="PANTHER" id="PTHR43481:SF4">
    <property type="entry name" value="GLYCEROL-1-PHOSPHATE PHOSPHOHYDROLASE 1-RELATED"/>
    <property type="match status" value="1"/>
</dbReference>
<sequence length="202" mass="21156">MKNVAAVLFDMDGTLVDSDAVNEHLWRLWARRFSLDEQEVAAFQVGRPAPLTIRRFLPRISAAEFAALVAEHEDRETHTLDGVTAAKGAHDVLSVLAARGLPWAVVTSAGRPLAEVRLAASGIAPPVLVTLHDVPAGKPDPSGYLQAAASLGVDPARCLVVEDSETGAEAGRAAGMRVATLKGLPGDPPLAHLGELAGLLDL</sequence>
<dbReference type="InterPro" id="IPR036412">
    <property type="entry name" value="HAD-like_sf"/>
</dbReference>
<gene>
    <name evidence="1" type="ORF">GCM10010468_38660</name>
</gene>
<proteinExistence type="predicted"/>
<accession>A0ABP6QAW3</accession>
<reference evidence="2" key="1">
    <citation type="journal article" date="2019" name="Int. J. Syst. Evol. Microbiol.">
        <title>The Global Catalogue of Microorganisms (GCM) 10K type strain sequencing project: providing services to taxonomists for standard genome sequencing and annotation.</title>
        <authorList>
            <consortium name="The Broad Institute Genomics Platform"/>
            <consortium name="The Broad Institute Genome Sequencing Center for Infectious Disease"/>
            <person name="Wu L."/>
            <person name="Ma J."/>
        </authorList>
    </citation>
    <scope>NUCLEOTIDE SEQUENCE [LARGE SCALE GENOMIC DNA]</scope>
    <source>
        <strain evidence="2">JCM 9377</strain>
    </source>
</reference>
<dbReference type="PANTHER" id="PTHR43481">
    <property type="entry name" value="FRUCTOSE-1-PHOSPHATE PHOSPHATASE"/>
    <property type="match status" value="1"/>
</dbReference>
<dbReference type="Gene3D" id="3.40.50.1000">
    <property type="entry name" value="HAD superfamily/HAD-like"/>
    <property type="match status" value="1"/>
</dbReference>
<dbReference type="NCBIfam" id="TIGR01509">
    <property type="entry name" value="HAD-SF-IA-v3"/>
    <property type="match status" value="1"/>
</dbReference>
<dbReference type="SFLD" id="SFLDG01129">
    <property type="entry name" value="C1.5:_HAD__Beta-PGM__Phosphata"/>
    <property type="match status" value="1"/>
</dbReference>
<protein>
    <submittedName>
        <fullName evidence="1">Sugar phosphatase</fullName>
    </submittedName>
</protein>
<dbReference type="Proteomes" id="UP001501237">
    <property type="component" value="Unassembled WGS sequence"/>
</dbReference>
<dbReference type="NCBIfam" id="TIGR01549">
    <property type="entry name" value="HAD-SF-IA-v1"/>
    <property type="match status" value="1"/>
</dbReference>
<dbReference type="EMBL" id="BAAAUV010000008">
    <property type="protein sequence ID" value="GAA3216542.1"/>
    <property type="molecule type" value="Genomic_DNA"/>
</dbReference>
<organism evidence="1 2">
    <name type="scientific">Actinocorallia longicatena</name>
    <dbReference type="NCBI Taxonomy" id="111803"/>
    <lineage>
        <taxon>Bacteria</taxon>
        <taxon>Bacillati</taxon>
        <taxon>Actinomycetota</taxon>
        <taxon>Actinomycetes</taxon>
        <taxon>Streptosporangiales</taxon>
        <taxon>Thermomonosporaceae</taxon>
        <taxon>Actinocorallia</taxon>
    </lineage>
</organism>
<comment type="caution">
    <text evidence="1">The sequence shown here is derived from an EMBL/GenBank/DDBJ whole genome shotgun (WGS) entry which is preliminary data.</text>
</comment>
<dbReference type="Pfam" id="PF00702">
    <property type="entry name" value="Hydrolase"/>
    <property type="match status" value="1"/>
</dbReference>
<evidence type="ECO:0000313" key="1">
    <source>
        <dbReference type="EMBL" id="GAA3216542.1"/>
    </source>
</evidence>
<keyword evidence="2" id="KW-1185">Reference proteome</keyword>
<dbReference type="RefSeq" id="WP_344829967.1">
    <property type="nucleotide sequence ID" value="NZ_BAAAUV010000008.1"/>
</dbReference>
<dbReference type="InterPro" id="IPR051806">
    <property type="entry name" value="HAD-like_SPP"/>
</dbReference>
<dbReference type="InterPro" id="IPR006439">
    <property type="entry name" value="HAD-SF_hydro_IA"/>
</dbReference>
<dbReference type="InterPro" id="IPR023198">
    <property type="entry name" value="PGP-like_dom2"/>
</dbReference>
<dbReference type="SFLD" id="SFLDS00003">
    <property type="entry name" value="Haloacid_Dehalogenase"/>
    <property type="match status" value="1"/>
</dbReference>
<dbReference type="InterPro" id="IPR023214">
    <property type="entry name" value="HAD_sf"/>
</dbReference>
<evidence type="ECO:0000313" key="2">
    <source>
        <dbReference type="Proteomes" id="UP001501237"/>
    </source>
</evidence>